<organism evidence="1">
    <name type="scientific">Lepeophtheirus salmonis</name>
    <name type="common">Salmon louse</name>
    <name type="synonym">Caligus salmonis</name>
    <dbReference type="NCBI Taxonomy" id="72036"/>
    <lineage>
        <taxon>Eukaryota</taxon>
        <taxon>Metazoa</taxon>
        <taxon>Ecdysozoa</taxon>
        <taxon>Arthropoda</taxon>
        <taxon>Crustacea</taxon>
        <taxon>Multicrustacea</taxon>
        <taxon>Hexanauplia</taxon>
        <taxon>Copepoda</taxon>
        <taxon>Siphonostomatoida</taxon>
        <taxon>Caligidae</taxon>
        <taxon>Lepeophtheirus</taxon>
    </lineage>
</organism>
<name>A0A0K2SW96_LEPSM</name>
<protein>
    <submittedName>
        <fullName evidence="1">Uncharacterized protein</fullName>
    </submittedName>
</protein>
<evidence type="ECO:0000313" key="1">
    <source>
        <dbReference type="EMBL" id="CDW17546.1"/>
    </source>
</evidence>
<dbReference type="AlphaFoldDB" id="A0A0K2SW96"/>
<reference evidence="1" key="1">
    <citation type="submission" date="2014-05" db="EMBL/GenBank/DDBJ databases">
        <authorList>
            <person name="Chronopoulou M."/>
        </authorList>
    </citation>
    <scope>NUCLEOTIDE SEQUENCE</scope>
    <source>
        <tissue evidence="1">Whole organism</tissue>
    </source>
</reference>
<sequence>MSLTIYLSNRSKRIFLLDQTFPLDRSRPNFSFAPIQTEFFYEIGPDLYIFCWT</sequence>
<proteinExistence type="predicted"/>
<dbReference type="EMBL" id="HACA01000185">
    <property type="protein sequence ID" value="CDW17546.1"/>
    <property type="molecule type" value="Transcribed_RNA"/>
</dbReference>
<accession>A0A0K2SW96</accession>